<dbReference type="SUPFAM" id="SSF52540">
    <property type="entry name" value="P-loop containing nucleoside triphosphate hydrolases"/>
    <property type="match status" value="1"/>
</dbReference>
<dbReference type="PANTHER" id="PTHR42711:SF19">
    <property type="entry name" value="DOXORUBICIN RESISTANCE ATP-BINDING PROTEIN DRRA"/>
    <property type="match status" value="1"/>
</dbReference>
<dbReference type="Proteomes" id="UP001527882">
    <property type="component" value="Unassembled WGS sequence"/>
</dbReference>
<evidence type="ECO:0000313" key="5">
    <source>
        <dbReference type="EMBL" id="MCZ8513174.1"/>
    </source>
</evidence>
<sequence>MSNIVYEIIDLQKTYSKGKKVANEGINLHVFSGEILGLLGPNGAGKSTLVKQMVGQLKPTKGTISLYGLDVSKHSKQVSRLVGYYSQEPHAISSLTVQEAILITGRLRGMSSSDAKRETNYWLDRLELGEIRTKQLKRISGGQRRIVGLATTIIGNQPVLILDEPTNELDPIKRKLVWDIIRERNRDYGATILLVTHNVFEAEHVVDRVGVVKDGRLLVLDSVGPLKKLVDQRLKIDMSIQLGKRAAAEAMLNEWAAVEVIGENQLRMLVTREELGHYLQKISTNLEDLACEEYRIVPPSLEDVYVHFGGKGEMKHA</sequence>
<proteinExistence type="predicted"/>
<gene>
    <name evidence="5" type="ORF">O9H85_12205</name>
</gene>
<protein>
    <submittedName>
        <fullName evidence="5">ABC transporter ATP-binding protein</fullName>
    </submittedName>
</protein>
<dbReference type="PANTHER" id="PTHR42711">
    <property type="entry name" value="ABC TRANSPORTER ATP-BINDING PROTEIN"/>
    <property type="match status" value="1"/>
</dbReference>
<dbReference type="Pfam" id="PF00005">
    <property type="entry name" value="ABC_tran"/>
    <property type="match status" value="1"/>
</dbReference>
<keyword evidence="3 5" id="KW-0067">ATP-binding</keyword>
<feature type="domain" description="ABC transporter" evidence="4">
    <location>
        <begin position="6"/>
        <end position="239"/>
    </location>
</feature>
<keyword evidence="1" id="KW-0813">Transport</keyword>
<keyword evidence="6" id="KW-1185">Reference proteome</keyword>
<dbReference type="GO" id="GO:0005524">
    <property type="term" value="F:ATP binding"/>
    <property type="evidence" value="ECO:0007669"/>
    <property type="project" value="UniProtKB-KW"/>
</dbReference>
<reference evidence="5 6" key="1">
    <citation type="submission" date="2022-12" db="EMBL/GenBank/DDBJ databases">
        <title>Draft genome sequence of Paenibacillus sp. dW9.</title>
        <authorList>
            <person name="Choi E.-W."/>
            <person name="Kim D.-U."/>
        </authorList>
    </citation>
    <scope>NUCLEOTIDE SEQUENCE [LARGE SCALE GENOMIC DNA]</scope>
    <source>
        <strain evidence="6">dW9</strain>
    </source>
</reference>
<name>A0ABT4Q8G4_9BACL</name>
<evidence type="ECO:0000256" key="3">
    <source>
        <dbReference type="ARBA" id="ARBA00022840"/>
    </source>
</evidence>
<evidence type="ECO:0000313" key="6">
    <source>
        <dbReference type="Proteomes" id="UP001527882"/>
    </source>
</evidence>
<dbReference type="SMART" id="SM00382">
    <property type="entry name" value="AAA"/>
    <property type="match status" value="1"/>
</dbReference>
<dbReference type="InterPro" id="IPR027417">
    <property type="entry name" value="P-loop_NTPase"/>
</dbReference>
<dbReference type="RefSeq" id="WP_269881663.1">
    <property type="nucleotide sequence ID" value="NZ_JAQAGZ010000007.1"/>
</dbReference>
<evidence type="ECO:0000256" key="1">
    <source>
        <dbReference type="ARBA" id="ARBA00022448"/>
    </source>
</evidence>
<accession>A0ABT4Q8G4</accession>
<keyword evidence="2" id="KW-0547">Nucleotide-binding</keyword>
<dbReference type="InterPro" id="IPR050763">
    <property type="entry name" value="ABC_transporter_ATP-binding"/>
</dbReference>
<dbReference type="InterPro" id="IPR003439">
    <property type="entry name" value="ABC_transporter-like_ATP-bd"/>
</dbReference>
<dbReference type="EMBL" id="JAQAGZ010000007">
    <property type="protein sequence ID" value="MCZ8513174.1"/>
    <property type="molecule type" value="Genomic_DNA"/>
</dbReference>
<organism evidence="5 6">
    <name type="scientific">Paenibacillus gyeongsangnamensis</name>
    <dbReference type="NCBI Taxonomy" id="3388067"/>
    <lineage>
        <taxon>Bacteria</taxon>
        <taxon>Bacillati</taxon>
        <taxon>Bacillota</taxon>
        <taxon>Bacilli</taxon>
        <taxon>Bacillales</taxon>
        <taxon>Paenibacillaceae</taxon>
        <taxon>Paenibacillus</taxon>
    </lineage>
</organism>
<dbReference type="InterPro" id="IPR003593">
    <property type="entry name" value="AAA+_ATPase"/>
</dbReference>
<comment type="caution">
    <text evidence="5">The sequence shown here is derived from an EMBL/GenBank/DDBJ whole genome shotgun (WGS) entry which is preliminary data.</text>
</comment>
<dbReference type="PROSITE" id="PS50893">
    <property type="entry name" value="ABC_TRANSPORTER_2"/>
    <property type="match status" value="1"/>
</dbReference>
<evidence type="ECO:0000256" key="2">
    <source>
        <dbReference type="ARBA" id="ARBA00022741"/>
    </source>
</evidence>
<dbReference type="Gene3D" id="3.40.50.300">
    <property type="entry name" value="P-loop containing nucleotide triphosphate hydrolases"/>
    <property type="match status" value="1"/>
</dbReference>
<evidence type="ECO:0000259" key="4">
    <source>
        <dbReference type="PROSITE" id="PS50893"/>
    </source>
</evidence>